<protein>
    <recommendedName>
        <fullName evidence="5">Timeless N-terminal domain-containing protein</fullName>
    </recommendedName>
</protein>
<evidence type="ECO:0000259" key="5">
    <source>
        <dbReference type="Pfam" id="PF04821"/>
    </source>
</evidence>
<evidence type="ECO:0000256" key="2">
    <source>
        <dbReference type="ARBA" id="ARBA00023242"/>
    </source>
</evidence>
<feature type="domain" description="Timeless N-terminal" evidence="5">
    <location>
        <begin position="24"/>
        <end position="283"/>
    </location>
</feature>
<dbReference type="GO" id="GO:0031298">
    <property type="term" value="C:replication fork protection complex"/>
    <property type="evidence" value="ECO:0007669"/>
    <property type="project" value="TreeGrafter"/>
</dbReference>
<feature type="region of interest" description="Disordered" evidence="4">
    <location>
        <begin position="1041"/>
        <end position="1120"/>
    </location>
</feature>
<dbReference type="InterPro" id="IPR006906">
    <property type="entry name" value="Timeless_N"/>
</dbReference>
<sequence>MEVDGLDTVCAGLGFLSQDSALSYVKSEHCLENLKNLQRFLRRDHPTSRPVFKQLGKWNTIGRDLVPIILQYRDDPELIINAVKVVVFLTMPVDALSENVAQQLDYLLDFKACFLHNDAIAVIMTLLEEPLEHLESQTFSEDDWKVVQLVLTLMRNLVEIQDLSLQKVAVNESMRVISIRDKVLEHLFEENVMDLLLALAQHISGPTGLLRQDSILFLEIFHHVFWGQSPEKLATANNSKLLVKRQKKPSGLLRAITEQEKEQLKDLRLKDLSRHSAFSGSFVQVAEDGSKRMLKRNPFQSPIDAVFRGPQVKHGPVKRIACDRTPLTSGGRVLELLKTFADQVLLGSYNLVMQCVKDDISRERSWIQSADVALFFEVAKFFTAYQRCKINTKSDTRKETAVSTPEGHSDSLFQGQFCGPVASTMAQDMFVMVVSRWHTYSEAAKEANDWASLSIASSLFKEMVRMLDLVVLKDAKDKNNSEQQEVRVARILLYKVFYDQTEKGTFQFLLHLLKSFDIHKQPRSHLADLVETVHVVLRTIEFLTKEEGALRVLKKGRKWKKRKMESKNLENLHSDKDMTSDVNTASCDANIADEERRQNANNAVNMRSEDSAPQIENLSAEHPSPEDPETNCGDKQRDMANDRSVAEEHIHMTAKPERDSEDDSGNEGAACNVEVSLNVQRCAAMFADNTVIRNYCWLLSFFTTNTVAINHYIICMLQRICKDHSLEPMLYQLSLFQIFYEILSNRKASKLEEHKRIYSFLTKLTQKFFKKLKVQPLLFLDALFWKTRQECHLITTDYKIHSLTKTFRKADKSFTKPSIADALGNDEAEGDPQVNQSEDGVKLHLTTEGSNGLQKTEKHRKRGKITQEQEAHLMELFEQHKDNPKCCQLLAQEIDPEGTTITAAHVRRRLKALNLSPLLQRRRIKKGAENQDNAGDGRKTKNEKRNKGKKKTSVEQDVDVASSDDETLTQLMERVRAGIKKSINPVGELDTAGADNSDDTLMHHIAKRKRARKQSEISSNIHPANLMVAELGSEELQTNRELENSLGEKSPHSSEMESEEMDFQESSMEDFVAFEDIDPSLEDDVEELKGDSTPLLPSLSSPASAGRRRRALFAVDDEET</sequence>
<evidence type="ECO:0000256" key="4">
    <source>
        <dbReference type="SAM" id="MobiDB-lite"/>
    </source>
</evidence>
<dbReference type="InterPro" id="IPR044998">
    <property type="entry name" value="Timeless"/>
</dbReference>
<proteinExistence type="predicted"/>
<feature type="compositionally biased region" description="Basic and acidic residues" evidence="4">
    <location>
        <begin position="935"/>
        <end position="945"/>
    </location>
</feature>
<comment type="subcellular location">
    <subcellularLocation>
        <location evidence="1">Nucleus</location>
    </subcellularLocation>
</comment>
<evidence type="ECO:0000313" key="6">
    <source>
        <dbReference type="EMBL" id="KAI5080095.1"/>
    </source>
</evidence>
<reference evidence="6 7" key="1">
    <citation type="submission" date="2021-01" db="EMBL/GenBank/DDBJ databases">
        <title>Adiantum capillus-veneris genome.</title>
        <authorList>
            <person name="Fang Y."/>
            <person name="Liao Q."/>
        </authorList>
    </citation>
    <scope>NUCLEOTIDE SEQUENCE [LARGE SCALE GENOMIC DNA]</scope>
    <source>
        <strain evidence="6">H3</strain>
        <tissue evidence="6">Leaf</tissue>
    </source>
</reference>
<evidence type="ECO:0000313" key="7">
    <source>
        <dbReference type="Proteomes" id="UP000886520"/>
    </source>
</evidence>
<name>A0A9D4ZP93_ADICA</name>
<accession>A0A9D4ZP93</accession>
<feature type="compositionally biased region" description="Basic and acidic residues" evidence="4">
    <location>
        <begin position="632"/>
        <end position="643"/>
    </location>
</feature>
<comment type="caution">
    <text evidence="6">The sequence shown here is derived from an EMBL/GenBank/DDBJ whole genome shotgun (WGS) entry which is preliminary data.</text>
</comment>
<dbReference type="PANTHER" id="PTHR22940">
    <property type="entry name" value="TIMEOUT/TIMELESS-2"/>
    <property type="match status" value="1"/>
</dbReference>
<feature type="region of interest" description="Disordered" evidence="4">
    <location>
        <begin position="601"/>
        <end position="643"/>
    </location>
</feature>
<feature type="region of interest" description="Disordered" evidence="4">
    <location>
        <begin position="921"/>
        <end position="961"/>
    </location>
</feature>
<keyword evidence="7" id="KW-1185">Reference proteome</keyword>
<feature type="compositionally biased region" description="Acidic residues" evidence="4">
    <location>
        <begin position="1072"/>
        <end position="1086"/>
    </location>
</feature>
<feature type="compositionally biased region" description="Low complexity" evidence="4">
    <location>
        <begin position="1094"/>
        <end position="1105"/>
    </location>
</feature>
<feature type="region of interest" description="Disordered" evidence="4">
    <location>
        <begin position="845"/>
        <end position="865"/>
    </location>
</feature>
<dbReference type="PANTHER" id="PTHR22940:SF4">
    <property type="entry name" value="PROTEIN TIMELESS HOMOLOG"/>
    <property type="match status" value="1"/>
</dbReference>
<dbReference type="Proteomes" id="UP000886520">
    <property type="component" value="Chromosome 5"/>
</dbReference>
<dbReference type="GO" id="GO:0000076">
    <property type="term" value="P:DNA replication checkpoint signaling"/>
    <property type="evidence" value="ECO:0007669"/>
    <property type="project" value="TreeGrafter"/>
</dbReference>
<gene>
    <name evidence="6" type="ORF">GOP47_0005574</name>
</gene>
<dbReference type="EMBL" id="JABFUD020000005">
    <property type="protein sequence ID" value="KAI5080095.1"/>
    <property type="molecule type" value="Genomic_DNA"/>
</dbReference>
<dbReference type="GO" id="GO:0006281">
    <property type="term" value="P:DNA repair"/>
    <property type="evidence" value="ECO:0007669"/>
    <property type="project" value="TreeGrafter"/>
</dbReference>
<dbReference type="AlphaFoldDB" id="A0A9D4ZP93"/>
<feature type="region of interest" description="Disordered" evidence="4">
    <location>
        <begin position="648"/>
        <end position="667"/>
    </location>
</feature>
<dbReference type="GO" id="GO:0003677">
    <property type="term" value="F:DNA binding"/>
    <property type="evidence" value="ECO:0007669"/>
    <property type="project" value="TreeGrafter"/>
</dbReference>
<dbReference type="Pfam" id="PF04821">
    <property type="entry name" value="TIMELESS"/>
    <property type="match status" value="1"/>
</dbReference>
<organism evidence="6 7">
    <name type="scientific">Adiantum capillus-veneris</name>
    <name type="common">Maidenhair fern</name>
    <dbReference type="NCBI Taxonomy" id="13818"/>
    <lineage>
        <taxon>Eukaryota</taxon>
        <taxon>Viridiplantae</taxon>
        <taxon>Streptophyta</taxon>
        <taxon>Embryophyta</taxon>
        <taxon>Tracheophyta</taxon>
        <taxon>Polypodiopsida</taxon>
        <taxon>Polypodiidae</taxon>
        <taxon>Polypodiales</taxon>
        <taxon>Pteridineae</taxon>
        <taxon>Pteridaceae</taxon>
        <taxon>Vittarioideae</taxon>
        <taxon>Adiantum</taxon>
    </lineage>
</organism>
<keyword evidence="3" id="KW-0131">Cell cycle</keyword>
<dbReference type="OrthoDB" id="310853at2759"/>
<evidence type="ECO:0000256" key="1">
    <source>
        <dbReference type="ARBA" id="ARBA00004123"/>
    </source>
</evidence>
<feature type="compositionally biased region" description="Basic and acidic residues" evidence="4">
    <location>
        <begin position="648"/>
        <end position="658"/>
    </location>
</feature>
<keyword evidence="2" id="KW-0539">Nucleus</keyword>
<dbReference type="GO" id="GO:0043111">
    <property type="term" value="P:replication fork arrest"/>
    <property type="evidence" value="ECO:0007669"/>
    <property type="project" value="TreeGrafter"/>
</dbReference>
<evidence type="ECO:0000256" key="3">
    <source>
        <dbReference type="ARBA" id="ARBA00023306"/>
    </source>
</evidence>